<evidence type="ECO:0000256" key="1">
    <source>
        <dbReference type="ARBA" id="ARBA00009670"/>
    </source>
</evidence>
<evidence type="ECO:0000259" key="3">
    <source>
        <dbReference type="PROSITE" id="PS50011"/>
    </source>
</evidence>
<accession>A0A2S0K1D1</accession>
<protein>
    <submittedName>
        <fullName evidence="4">ABC transporter</fullName>
    </submittedName>
</protein>
<dbReference type="PROSITE" id="PS50011">
    <property type="entry name" value="PROTEIN_KINASE_DOM"/>
    <property type="match status" value="1"/>
</dbReference>
<keyword evidence="2" id="KW-0812">Transmembrane</keyword>
<dbReference type="InterPro" id="IPR000719">
    <property type="entry name" value="Prot_kinase_dom"/>
</dbReference>
<dbReference type="InterPro" id="IPR050154">
    <property type="entry name" value="UbiB_kinase"/>
</dbReference>
<feature type="transmembrane region" description="Helical" evidence="2">
    <location>
        <begin position="6"/>
        <end position="27"/>
    </location>
</feature>
<dbReference type="PANTHER" id="PTHR10566">
    <property type="entry name" value="CHAPERONE-ACTIVITY OF BC1 COMPLEX CABC1 -RELATED"/>
    <property type="match status" value="1"/>
</dbReference>
<keyword evidence="2" id="KW-1133">Transmembrane helix</keyword>
<feature type="transmembrane region" description="Helical" evidence="2">
    <location>
        <begin position="483"/>
        <end position="502"/>
    </location>
</feature>
<evidence type="ECO:0000313" key="5">
    <source>
        <dbReference type="EMBL" id="SUV16924.1"/>
    </source>
</evidence>
<dbReference type="PANTHER" id="PTHR10566:SF113">
    <property type="entry name" value="PROTEIN ACTIVITY OF BC1 COMPLEX KINASE 7, CHLOROPLASTIC"/>
    <property type="match status" value="1"/>
</dbReference>
<dbReference type="GeneID" id="48277198"/>
<reference evidence="5 7" key="2">
    <citation type="submission" date="2018-06" db="EMBL/GenBank/DDBJ databases">
        <authorList>
            <consortium name="Pathogen Informatics"/>
            <person name="Doyle S."/>
        </authorList>
    </citation>
    <scope>NUCLEOTIDE SEQUENCE [LARGE SCALE GENOMIC DNA]</scope>
    <source>
        <strain evidence="5 7">NCTC10338</strain>
    </source>
</reference>
<dbReference type="CDD" id="cd05121">
    <property type="entry name" value="ABC1_ADCK3-like"/>
    <property type="match status" value="1"/>
</dbReference>
<feature type="domain" description="Protein kinase" evidence="3">
    <location>
        <begin position="114"/>
        <end position="443"/>
    </location>
</feature>
<dbReference type="InterPro" id="IPR004147">
    <property type="entry name" value="ABC1_dom"/>
</dbReference>
<evidence type="ECO:0000256" key="2">
    <source>
        <dbReference type="SAM" id="Phobius"/>
    </source>
</evidence>
<dbReference type="Proteomes" id="UP000238825">
    <property type="component" value="Chromosome"/>
</dbReference>
<dbReference type="EMBL" id="UFSZ01000001">
    <property type="protein sequence ID" value="SUV16924.1"/>
    <property type="molecule type" value="Genomic_DNA"/>
</dbReference>
<dbReference type="AlphaFoldDB" id="A0A2S0K1D1"/>
<gene>
    <name evidence="5" type="primary">ubiB_1</name>
    <name evidence="4" type="ORF">LS41612_13440</name>
    <name evidence="5" type="ORF">NCTC10338_02011</name>
</gene>
<dbReference type="RefSeq" id="WP_024363642.1">
    <property type="nucleotide sequence ID" value="NZ_BJNS01000001.1"/>
</dbReference>
<reference evidence="4 6" key="1">
    <citation type="submission" date="2017-03" db="EMBL/GenBank/DDBJ databases">
        <title>The whole genome sequencing and assembly of Lysinibacillus sphaericus DSM 28T strain.</title>
        <authorList>
            <person name="Lee Y.-J."/>
            <person name="Yi H."/>
            <person name="Bahn Y.-S."/>
            <person name="Kim J.F."/>
            <person name="Lee D.-W."/>
        </authorList>
    </citation>
    <scope>NUCLEOTIDE SEQUENCE [LARGE SCALE GENOMIC DNA]</scope>
    <source>
        <strain evidence="4 6">DSM 28</strain>
    </source>
</reference>
<dbReference type="Pfam" id="PF03109">
    <property type="entry name" value="ABC1"/>
    <property type="match status" value="1"/>
</dbReference>
<dbReference type="Proteomes" id="UP000255295">
    <property type="component" value="Unassembled WGS sequence"/>
</dbReference>
<keyword evidence="2" id="KW-0472">Membrane</keyword>
<dbReference type="EMBL" id="CP019980">
    <property type="protein sequence ID" value="AVK97195.1"/>
    <property type="molecule type" value="Genomic_DNA"/>
</dbReference>
<dbReference type="InterPro" id="IPR011009">
    <property type="entry name" value="Kinase-like_dom_sf"/>
</dbReference>
<dbReference type="SUPFAM" id="SSF56112">
    <property type="entry name" value="Protein kinase-like (PK-like)"/>
    <property type="match status" value="1"/>
</dbReference>
<evidence type="ECO:0000313" key="4">
    <source>
        <dbReference type="EMBL" id="AVK97195.1"/>
    </source>
</evidence>
<evidence type="ECO:0000313" key="6">
    <source>
        <dbReference type="Proteomes" id="UP000238825"/>
    </source>
</evidence>
<comment type="similarity">
    <text evidence="1">Belongs to the protein kinase superfamily. ADCK protein kinase family.</text>
</comment>
<proteinExistence type="inferred from homology"/>
<sequence length="539" mass="62293">MKKRKSWYRMWKILSFAFSMLLQVYWFRIRKKSEPQWEMLWEKLGRQFRETLFELEGVLIKVGQLLSIREDLLPKSFISQIQDLVDQVPPSPWEDIQLVLEKEWGSPVDNVLLSIETKAVASASIGEVYRGKLKDGTNVAIKVQRPTIPTIMRTDFRSLAIIMWFAQYIAPVPKGFINFKLLFNEVKHVISRELDFNKELDTMTHFRERFASIDELKIPSAYPELSTSQVLVMEWIDGARITDNAFLTSNQIDKEALSERLMRIFLPQWLEAGLFHADPHAGNVLVTEDGTIVLLDFGMVGEISRKDAANFQILMQAILLKNYAQAAETLKNLGFLLPGADLKIIENLLREVLLLDLNKVKEMDVFAVKKEMNDMIKLLPIQVPTRFIFLGRSFVTIEGMLLTLTPEKEILDIIKPVFSDWIKQGSSNNWKTVLQWLNALPIFKVFHSLQDLVETPQRMLIQKDALQQRDFVFAIYENQKKQAFIISVLALGAVFFGLYLQYALLIKAPSGVLALSSLFYIVSSWKQKRWLQRLSKKTL</sequence>
<dbReference type="GO" id="GO:0005524">
    <property type="term" value="F:ATP binding"/>
    <property type="evidence" value="ECO:0007669"/>
    <property type="project" value="InterPro"/>
</dbReference>
<name>A0A2S0K1D1_LYSSH</name>
<dbReference type="Gene3D" id="1.10.510.10">
    <property type="entry name" value="Transferase(Phosphotransferase) domain 1"/>
    <property type="match status" value="1"/>
</dbReference>
<organism evidence="4 6">
    <name type="scientific">Lysinibacillus sphaericus</name>
    <name type="common">Bacillus sphaericus</name>
    <dbReference type="NCBI Taxonomy" id="1421"/>
    <lineage>
        <taxon>Bacteria</taxon>
        <taxon>Bacillati</taxon>
        <taxon>Bacillota</taxon>
        <taxon>Bacilli</taxon>
        <taxon>Bacillales</taxon>
        <taxon>Bacillaceae</taxon>
        <taxon>Lysinibacillus</taxon>
    </lineage>
</organism>
<dbReference type="GO" id="GO:0004672">
    <property type="term" value="F:protein kinase activity"/>
    <property type="evidence" value="ECO:0007669"/>
    <property type="project" value="InterPro"/>
</dbReference>
<evidence type="ECO:0000313" key="7">
    <source>
        <dbReference type="Proteomes" id="UP000255295"/>
    </source>
</evidence>